<dbReference type="PANTHER" id="PTHR43542">
    <property type="entry name" value="METHYLTRANSFERASE"/>
    <property type="match status" value="1"/>
</dbReference>
<dbReference type="GO" id="GO:0003676">
    <property type="term" value="F:nucleic acid binding"/>
    <property type="evidence" value="ECO:0007669"/>
    <property type="project" value="InterPro"/>
</dbReference>
<gene>
    <name evidence="9" type="primary">rsmD</name>
    <name evidence="9" type="ORF">FKY71_04950</name>
</gene>
<keyword evidence="8" id="KW-0698">rRNA processing</keyword>
<accession>A0A540VTR0</accession>
<dbReference type="EC" id="2.1.1.171" evidence="3 8"/>
<dbReference type="GO" id="GO:0052913">
    <property type="term" value="F:16S rRNA (guanine(966)-N(2))-methyltransferase activity"/>
    <property type="evidence" value="ECO:0007669"/>
    <property type="project" value="UniProtKB-EC"/>
</dbReference>
<dbReference type="SUPFAM" id="SSF53335">
    <property type="entry name" value="S-adenosyl-L-methionine-dependent methyltransferases"/>
    <property type="match status" value="1"/>
</dbReference>
<evidence type="ECO:0000256" key="3">
    <source>
        <dbReference type="ARBA" id="ARBA00012141"/>
    </source>
</evidence>
<reference evidence="9 10" key="1">
    <citation type="submission" date="2019-06" db="EMBL/GenBank/DDBJ databases">
        <title>Metagenome assembled Genome of Spiribacter salinus SL48-SHIP from the microbial mat of Salt Lake 48 (Novosibirsk region, Russia).</title>
        <authorList>
            <person name="Shipova A."/>
            <person name="Rozanov A.S."/>
            <person name="Bryanskaya A.V."/>
            <person name="Peltek S.E."/>
        </authorList>
    </citation>
    <scope>NUCLEOTIDE SEQUENCE [LARGE SCALE GENOMIC DNA]</scope>
    <source>
        <strain evidence="9">SL48-SHIP-2</strain>
    </source>
</reference>
<proteinExistence type="inferred from homology"/>
<comment type="caution">
    <text evidence="9">The sequence shown here is derived from an EMBL/GenBank/DDBJ whole genome shotgun (WGS) entry which is preliminary data.</text>
</comment>
<name>A0A540VTR0_9GAMM</name>
<dbReference type="CDD" id="cd02440">
    <property type="entry name" value="AdoMet_MTases"/>
    <property type="match status" value="1"/>
</dbReference>
<organism evidence="9 10">
    <name type="scientific">Spiribacter salinus</name>
    <dbReference type="NCBI Taxonomy" id="1335746"/>
    <lineage>
        <taxon>Bacteria</taxon>
        <taxon>Pseudomonadati</taxon>
        <taxon>Pseudomonadota</taxon>
        <taxon>Gammaproteobacteria</taxon>
        <taxon>Chromatiales</taxon>
        <taxon>Ectothiorhodospiraceae</taxon>
        <taxon>Spiribacter</taxon>
    </lineage>
</organism>
<comment type="catalytic activity">
    <reaction evidence="7 8">
        <text>guanosine(966) in 16S rRNA + S-adenosyl-L-methionine = N(2)-methylguanosine(966) in 16S rRNA + S-adenosyl-L-homocysteine + H(+)</text>
        <dbReference type="Rhea" id="RHEA:23548"/>
        <dbReference type="Rhea" id="RHEA-COMP:10211"/>
        <dbReference type="Rhea" id="RHEA-COMP:10212"/>
        <dbReference type="ChEBI" id="CHEBI:15378"/>
        <dbReference type="ChEBI" id="CHEBI:57856"/>
        <dbReference type="ChEBI" id="CHEBI:59789"/>
        <dbReference type="ChEBI" id="CHEBI:74269"/>
        <dbReference type="ChEBI" id="CHEBI:74481"/>
        <dbReference type="EC" id="2.1.1.171"/>
    </reaction>
</comment>
<comment type="function">
    <text evidence="1 8">Specifically methylates the guanine in position 966 of 16S rRNA in the assembled 30S particle.</text>
</comment>
<evidence type="ECO:0000313" key="10">
    <source>
        <dbReference type="Proteomes" id="UP000315400"/>
    </source>
</evidence>
<evidence type="ECO:0000256" key="4">
    <source>
        <dbReference type="ARBA" id="ARBA00013682"/>
    </source>
</evidence>
<sequence>MAGQLRIIGGVWGGRRLAVQGAPGLRPTADRNRETLFNWLQWQVAGSRVLDLFAGTGALGIEALSRGAVEAVFVERARQPAMALRERLGDLDATERAEVIVADARQYLAGQARPFDLVFLDPPFDQALLAPVLERLALGDWLSPEALVYVESRERPDPGVLPPDWAVWREKRSGAVWYGLLATA</sequence>
<dbReference type="PANTHER" id="PTHR43542:SF1">
    <property type="entry name" value="METHYLTRANSFERASE"/>
    <property type="match status" value="1"/>
</dbReference>
<evidence type="ECO:0000256" key="2">
    <source>
        <dbReference type="ARBA" id="ARBA00005269"/>
    </source>
</evidence>
<evidence type="ECO:0000256" key="6">
    <source>
        <dbReference type="ARBA" id="ARBA00022679"/>
    </source>
</evidence>
<dbReference type="InterPro" id="IPR004398">
    <property type="entry name" value="RNA_MeTrfase_RsmD"/>
</dbReference>
<keyword evidence="6 8" id="KW-0808">Transferase</keyword>
<dbReference type="STRING" id="1260251.SPISAL_01100"/>
<evidence type="ECO:0000256" key="1">
    <source>
        <dbReference type="ARBA" id="ARBA00002649"/>
    </source>
</evidence>
<keyword evidence="5 8" id="KW-0489">Methyltransferase</keyword>
<dbReference type="NCBIfam" id="TIGR00095">
    <property type="entry name" value="16S rRNA (guanine(966)-N(2))-methyltransferase RsmD"/>
    <property type="match status" value="1"/>
</dbReference>
<dbReference type="InterPro" id="IPR002052">
    <property type="entry name" value="DNA_methylase_N6_adenine_CS"/>
</dbReference>
<comment type="similarity">
    <text evidence="2 8">Belongs to the methyltransferase superfamily. RsmD family.</text>
</comment>
<keyword evidence="8" id="KW-0949">S-adenosyl-L-methionine</keyword>
<evidence type="ECO:0000256" key="5">
    <source>
        <dbReference type="ARBA" id="ARBA00022603"/>
    </source>
</evidence>
<evidence type="ECO:0000256" key="8">
    <source>
        <dbReference type="PIRNR" id="PIRNR004553"/>
    </source>
</evidence>
<dbReference type="PROSITE" id="PS00092">
    <property type="entry name" value="N6_MTASE"/>
    <property type="match status" value="1"/>
</dbReference>
<dbReference type="Gene3D" id="3.40.50.150">
    <property type="entry name" value="Vaccinia Virus protein VP39"/>
    <property type="match status" value="1"/>
</dbReference>
<dbReference type="Proteomes" id="UP000315400">
    <property type="component" value="Unassembled WGS sequence"/>
</dbReference>
<protein>
    <recommendedName>
        <fullName evidence="4 8">Ribosomal RNA small subunit methyltransferase D</fullName>
        <ecNumber evidence="3 8">2.1.1.171</ecNumber>
    </recommendedName>
</protein>
<evidence type="ECO:0000313" key="9">
    <source>
        <dbReference type="EMBL" id="TQF00142.1"/>
    </source>
</evidence>
<dbReference type="InterPro" id="IPR029063">
    <property type="entry name" value="SAM-dependent_MTases_sf"/>
</dbReference>
<dbReference type="PIRSF" id="PIRSF004553">
    <property type="entry name" value="CHP00095"/>
    <property type="match status" value="1"/>
</dbReference>
<dbReference type="Pfam" id="PF03602">
    <property type="entry name" value="Cons_hypoth95"/>
    <property type="match status" value="1"/>
</dbReference>
<dbReference type="EMBL" id="VIFK01000022">
    <property type="protein sequence ID" value="TQF00142.1"/>
    <property type="molecule type" value="Genomic_DNA"/>
</dbReference>
<evidence type="ECO:0000256" key="7">
    <source>
        <dbReference type="ARBA" id="ARBA00048326"/>
    </source>
</evidence>
<dbReference type="AlphaFoldDB" id="A0A540VTR0"/>